<dbReference type="Pfam" id="PF07009">
    <property type="entry name" value="NusG_II"/>
    <property type="match status" value="1"/>
</dbReference>
<dbReference type="AlphaFoldDB" id="A0A916QIX9"/>
<dbReference type="Gene3D" id="2.60.320.10">
    <property type="entry name" value="N-utilization substance G protein NusG, insert domain"/>
    <property type="match status" value="1"/>
</dbReference>
<comment type="caution">
    <text evidence="1">The sequence shown here is derived from an EMBL/GenBank/DDBJ whole genome shotgun (WGS) entry which is preliminary data.</text>
</comment>
<dbReference type="InterPro" id="IPR038690">
    <property type="entry name" value="NusG_2_sf"/>
</dbReference>
<sequence length="136" mass="15256">MKQIFRMMKPWDVVLLLLFILLSFVPLAVFAYQQSLTAGTVYTAVISVDQEVVKRVVLTGHEGKEAFVIQNSDFASNTIEVDGQAIRIKAATCKDQVCVRMGWISRPGQTVVCLPHRVLIEIQAEGEQEDEIILSY</sequence>
<reference evidence="1" key="2">
    <citation type="journal article" date="2021" name="Data Brief">
        <title>Draft genome sequence data of the facultative, thermophilic, xylanolytic bacterium Paenibacillus sp. strain DA-C8.</title>
        <authorList>
            <person name="Chhe C."/>
            <person name="Uke A."/>
            <person name="Baramee S."/>
            <person name="Ungkulpasvich U."/>
            <person name="Tachaapaikoon C."/>
            <person name="Pason P."/>
            <person name="Waeonukul R."/>
            <person name="Ratanakhanokchai K."/>
            <person name="Kosugi A."/>
        </authorList>
    </citation>
    <scope>NUCLEOTIDE SEQUENCE</scope>
    <source>
        <strain evidence="1">DA-C8</strain>
    </source>
</reference>
<dbReference type="Proteomes" id="UP000654993">
    <property type="component" value="Unassembled WGS sequence"/>
</dbReference>
<dbReference type="RefSeq" id="WP_207161806.1">
    <property type="nucleotide sequence ID" value="NZ_BMAQ01000048.1"/>
</dbReference>
<reference evidence="1" key="1">
    <citation type="submission" date="2020-08" db="EMBL/GenBank/DDBJ databases">
        <authorList>
            <person name="Uke A."/>
            <person name="Chhe C."/>
            <person name="Baramee S."/>
            <person name="Kosugi A."/>
        </authorList>
    </citation>
    <scope>NUCLEOTIDE SEQUENCE</scope>
    <source>
        <strain evidence="1">DA-C8</strain>
    </source>
</reference>
<evidence type="ECO:0000313" key="1">
    <source>
        <dbReference type="EMBL" id="GFR39466.1"/>
    </source>
</evidence>
<gene>
    <name evidence="1" type="ORF">PRECH8_27620</name>
</gene>
<dbReference type="EMBL" id="BMAQ01000048">
    <property type="protein sequence ID" value="GFR39466.1"/>
    <property type="molecule type" value="Genomic_DNA"/>
</dbReference>
<keyword evidence="2" id="KW-1185">Reference proteome</keyword>
<evidence type="ECO:0008006" key="3">
    <source>
        <dbReference type="Google" id="ProtNLM"/>
    </source>
</evidence>
<protein>
    <recommendedName>
        <fullName evidence="3">NusG domain-containing protein</fullName>
    </recommendedName>
</protein>
<name>A0A916QIX9_9BACL</name>
<evidence type="ECO:0000313" key="2">
    <source>
        <dbReference type="Proteomes" id="UP000654993"/>
    </source>
</evidence>
<organism evidence="1 2">
    <name type="scientific">Insulibacter thermoxylanivorax</name>
    <dbReference type="NCBI Taxonomy" id="2749268"/>
    <lineage>
        <taxon>Bacteria</taxon>
        <taxon>Bacillati</taxon>
        <taxon>Bacillota</taxon>
        <taxon>Bacilli</taxon>
        <taxon>Bacillales</taxon>
        <taxon>Paenibacillaceae</taxon>
        <taxon>Insulibacter</taxon>
    </lineage>
</organism>
<accession>A0A916QIX9</accession>
<dbReference type="CDD" id="cd09911">
    <property type="entry name" value="Lin0431_like"/>
    <property type="match status" value="1"/>
</dbReference>
<proteinExistence type="predicted"/>